<dbReference type="AlphaFoldDB" id="A0A1G2T318"/>
<protein>
    <submittedName>
        <fullName evidence="2">Uncharacterized protein</fullName>
    </submittedName>
</protein>
<name>A0A1G2T318_9BACT</name>
<feature type="region of interest" description="Disordered" evidence="1">
    <location>
        <begin position="33"/>
        <end position="69"/>
    </location>
</feature>
<organism evidence="2 3">
    <name type="scientific">Candidatus Zambryskibacteria bacterium RIFCSPHIGHO2_01_FULL_46_30</name>
    <dbReference type="NCBI Taxonomy" id="1802739"/>
    <lineage>
        <taxon>Bacteria</taxon>
        <taxon>Candidatus Zambryskiibacteriota</taxon>
    </lineage>
</organism>
<dbReference type="EMBL" id="MHVI01000015">
    <property type="protein sequence ID" value="OHA91687.1"/>
    <property type="molecule type" value="Genomic_DNA"/>
</dbReference>
<feature type="compositionally biased region" description="Basic and acidic residues" evidence="1">
    <location>
        <begin position="38"/>
        <end position="48"/>
    </location>
</feature>
<evidence type="ECO:0000313" key="3">
    <source>
        <dbReference type="Proteomes" id="UP000177746"/>
    </source>
</evidence>
<evidence type="ECO:0000256" key="1">
    <source>
        <dbReference type="SAM" id="MobiDB-lite"/>
    </source>
</evidence>
<gene>
    <name evidence="2" type="ORF">A2665_01925</name>
</gene>
<dbReference type="Proteomes" id="UP000177746">
    <property type="component" value="Unassembled WGS sequence"/>
</dbReference>
<evidence type="ECO:0000313" key="2">
    <source>
        <dbReference type="EMBL" id="OHA91687.1"/>
    </source>
</evidence>
<proteinExistence type="predicted"/>
<sequence>MVNLVDRSDVSGKVFGPVCITCFVALGSAEESVQGVRGGKEGPKHKDCATPAERQLSTTRGNGASARES</sequence>
<accession>A0A1G2T318</accession>
<comment type="caution">
    <text evidence="2">The sequence shown here is derived from an EMBL/GenBank/DDBJ whole genome shotgun (WGS) entry which is preliminary data.</text>
</comment>
<reference evidence="2 3" key="1">
    <citation type="journal article" date="2016" name="Nat. Commun.">
        <title>Thousands of microbial genomes shed light on interconnected biogeochemical processes in an aquifer system.</title>
        <authorList>
            <person name="Anantharaman K."/>
            <person name="Brown C.T."/>
            <person name="Hug L.A."/>
            <person name="Sharon I."/>
            <person name="Castelle C.J."/>
            <person name="Probst A.J."/>
            <person name="Thomas B.C."/>
            <person name="Singh A."/>
            <person name="Wilkins M.J."/>
            <person name="Karaoz U."/>
            <person name="Brodie E.L."/>
            <person name="Williams K.H."/>
            <person name="Hubbard S.S."/>
            <person name="Banfield J.F."/>
        </authorList>
    </citation>
    <scope>NUCLEOTIDE SEQUENCE [LARGE SCALE GENOMIC DNA]</scope>
</reference>